<dbReference type="Proteomes" id="UP000700334">
    <property type="component" value="Unassembled WGS sequence"/>
</dbReference>
<sequence>MRFRASGIAQSPKLPPAWLRERRGLCVPTCHPCARFLELSKSQNDMTSDNQLRAEGSGPCAGRTDRRSQSDTAINVSARVRPSPSSL</sequence>
<dbReference type="AlphaFoldDB" id="A0A8J6DVK7"/>
<evidence type="ECO:0000313" key="2">
    <source>
        <dbReference type="EMBL" id="KAG8522411.1"/>
    </source>
</evidence>
<proteinExistence type="predicted"/>
<keyword evidence="3" id="KW-1185">Reference proteome</keyword>
<accession>A0A8J6DVK7</accession>
<feature type="compositionally biased region" description="Polar residues" evidence="1">
    <location>
        <begin position="41"/>
        <end position="51"/>
    </location>
</feature>
<gene>
    <name evidence="2" type="ORF">J0S82_012337</name>
</gene>
<comment type="caution">
    <text evidence="2">The sequence shown here is derived from an EMBL/GenBank/DDBJ whole genome shotgun (WGS) entry which is preliminary data.</text>
</comment>
<evidence type="ECO:0000313" key="3">
    <source>
        <dbReference type="Proteomes" id="UP000700334"/>
    </source>
</evidence>
<dbReference type="EMBL" id="JAGFMF010011435">
    <property type="protein sequence ID" value="KAG8522411.1"/>
    <property type="molecule type" value="Genomic_DNA"/>
</dbReference>
<feature type="region of interest" description="Disordered" evidence="1">
    <location>
        <begin position="41"/>
        <end position="87"/>
    </location>
</feature>
<name>A0A8J6DVK7_GALPY</name>
<evidence type="ECO:0000256" key="1">
    <source>
        <dbReference type="SAM" id="MobiDB-lite"/>
    </source>
</evidence>
<organism evidence="2 3">
    <name type="scientific">Galemys pyrenaicus</name>
    <name type="common">Iberian desman</name>
    <name type="synonym">Pyrenean desman</name>
    <dbReference type="NCBI Taxonomy" id="202257"/>
    <lineage>
        <taxon>Eukaryota</taxon>
        <taxon>Metazoa</taxon>
        <taxon>Chordata</taxon>
        <taxon>Craniata</taxon>
        <taxon>Vertebrata</taxon>
        <taxon>Euteleostomi</taxon>
        <taxon>Mammalia</taxon>
        <taxon>Eutheria</taxon>
        <taxon>Laurasiatheria</taxon>
        <taxon>Eulipotyphla</taxon>
        <taxon>Talpidae</taxon>
        <taxon>Galemys</taxon>
    </lineage>
</organism>
<reference evidence="2" key="1">
    <citation type="journal article" date="2021" name="Evol. Appl.">
        <title>The genome of the Pyrenean desman and the effects of bottlenecks and inbreeding on the genomic landscape of an endangered species.</title>
        <authorList>
            <person name="Escoda L."/>
            <person name="Castresana J."/>
        </authorList>
    </citation>
    <scope>NUCLEOTIDE SEQUENCE</scope>
    <source>
        <strain evidence="2">IBE-C5619</strain>
    </source>
</reference>
<protein>
    <submittedName>
        <fullName evidence="2">Synaptotagmin-like protein 3</fullName>
    </submittedName>
</protein>